<dbReference type="SUPFAM" id="SSF50630">
    <property type="entry name" value="Acid proteases"/>
    <property type="match status" value="1"/>
</dbReference>
<evidence type="ECO:0000313" key="6">
    <source>
        <dbReference type="Proteomes" id="UP000604825"/>
    </source>
</evidence>
<keyword evidence="6" id="KW-1185">Reference proteome</keyword>
<dbReference type="InterPro" id="IPR021109">
    <property type="entry name" value="Peptidase_aspartic_dom_sf"/>
</dbReference>
<accession>A0A811PES7</accession>
<reference evidence="5" key="1">
    <citation type="submission" date="2020-10" db="EMBL/GenBank/DDBJ databases">
        <authorList>
            <person name="Han B."/>
            <person name="Lu T."/>
            <person name="Zhao Q."/>
            <person name="Huang X."/>
            <person name="Zhao Y."/>
        </authorList>
    </citation>
    <scope>NUCLEOTIDE SEQUENCE</scope>
</reference>
<dbReference type="InterPro" id="IPR032799">
    <property type="entry name" value="TAXi_C"/>
</dbReference>
<name>A0A811PES7_9POAL</name>
<dbReference type="Proteomes" id="UP000604825">
    <property type="component" value="Unassembled WGS sequence"/>
</dbReference>
<dbReference type="PANTHER" id="PTHR13683">
    <property type="entry name" value="ASPARTYL PROTEASES"/>
    <property type="match status" value="1"/>
</dbReference>
<sequence>MAWSSLAGLLLLLVACSDDAIVVVGLAKPVEYEYHSFVASPLAPHAYTAPATAADALEDAAVSSPSALQVHLVHRDSFAVNASAADLLARRLQRDERRAAWIITKAATPSDPENGTVVTGAPTSGEYIAKITVGTPYENDSSFEALLAPDMGSDVTWIQCMPCFRCYHQSGPVYNRLNSSSASDVGCYAPACRALGSSGGCIQFLNECQYKAEYGDGSSTAGDFGIETLTFAPGVRVPDVAIGCGSDNQGLFPAPVEGILGLGRGSLSFPSQIAGRYGRSFSYCLASVRPHSSSALTFGSGATVTTPPASFTPMLTNPRMYTFYYVRLVGISVGGVRVPGVTESDLRLDPSTGHGGVIVDSGTAMTRLADPAYTAFRDAFRVAAVKDLGWPSPGGPFGFFDTCYSSVRGRVKLPAVSMHFAGGVEVKLPPQNYLIPVDSKGTMCFAFAGSGDRGVSIIGNIQLQGFCVVYDVDGQRVGFAPNCC</sequence>
<proteinExistence type="inferred from homology"/>
<dbReference type="OrthoDB" id="2747330at2759"/>
<dbReference type="PROSITE" id="PS51767">
    <property type="entry name" value="PEPTIDASE_A1"/>
    <property type="match status" value="1"/>
</dbReference>
<protein>
    <recommendedName>
        <fullName evidence="4">Peptidase A1 domain-containing protein</fullName>
    </recommendedName>
</protein>
<evidence type="ECO:0000256" key="2">
    <source>
        <dbReference type="PIRSR" id="PIRSR601461-1"/>
    </source>
</evidence>
<feature type="domain" description="Peptidase A1" evidence="4">
    <location>
        <begin position="127"/>
        <end position="480"/>
    </location>
</feature>
<dbReference type="EMBL" id="CAJGYO010000006">
    <property type="protein sequence ID" value="CAD6239343.1"/>
    <property type="molecule type" value="Genomic_DNA"/>
</dbReference>
<keyword evidence="3" id="KW-0732">Signal</keyword>
<dbReference type="AlphaFoldDB" id="A0A811PES7"/>
<feature type="signal peptide" evidence="3">
    <location>
        <begin position="1"/>
        <end position="20"/>
    </location>
</feature>
<feature type="active site" evidence="2">
    <location>
        <position position="150"/>
    </location>
</feature>
<dbReference type="InterPro" id="IPR032861">
    <property type="entry name" value="TAXi_N"/>
</dbReference>
<evidence type="ECO:0000313" key="5">
    <source>
        <dbReference type="EMBL" id="CAD6239343.1"/>
    </source>
</evidence>
<dbReference type="PANTHER" id="PTHR13683:SF886">
    <property type="entry name" value="NUCLEOID DNA-BINDING PROTEIN CND41-LIKE"/>
    <property type="match status" value="1"/>
</dbReference>
<dbReference type="Gene3D" id="2.40.70.10">
    <property type="entry name" value="Acid Proteases"/>
    <property type="match status" value="2"/>
</dbReference>
<dbReference type="Pfam" id="PF14543">
    <property type="entry name" value="TAXi_N"/>
    <property type="match status" value="1"/>
</dbReference>
<comment type="caution">
    <text evidence="5">The sequence shown here is derived from an EMBL/GenBank/DDBJ whole genome shotgun (WGS) entry which is preliminary data.</text>
</comment>
<organism evidence="5 6">
    <name type="scientific">Miscanthus lutarioriparius</name>
    <dbReference type="NCBI Taxonomy" id="422564"/>
    <lineage>
        <taxon>Eukaryota</taxon>
        <taxon>Viridiplantae</taxon>
        <taxon>Streptophyta</taxon>
        <taxon>Embryophyta</taxon>
        <taxon>Tracheophyta</taxon>
        <taxon>Spermatophyta</taxon>
        <taxon>Magnoliopsida</taxon>
        <taxon>Liliopsida</taxon>
        <taxon>Poales</taxon>
        <taxon>Poaceae</taxon>
        <taxon>PACMAD clade</taxon>
        <taxon>Panicoideae</taxon>
        <taxon>Andropogonodae</taxon>
        <taxon>Andropogoneae</taxon>
        <taxon>Saccharinae</taxon>
        <taxon>Miscanthus</taxon>
    </lineage>
</organism>
<feature type="chain" id="PRO_5032689553" description="Peptidase A1 domain-containing protein" evidence="3">
    <location>
        <begin position="21"/>
        <end position="484"/>
    </location>
</feature>
<dbReference type="Pfam" id="PF14541">
    <property type="entry name" value="TAXi_C"/>
    <property type="match status" value="1"/>
</dbReference>
<evidence type="ECO:0000256" key="1">
    <source>
        <dbReference type="ARBA" id="ARBA00007447"/>
    </source>
</evidence>
<gene>
    <name evidence="5" type="ORF">NCGR_LOCUS26317</name>
</gene>
<dbReference type="InterPro" id="IPR001461">
    <property type="entry name" value="Aspartic_peptidase_A1"/>
</dbReference>
<comment type="similarity">
    <text evidence="1">Belongs to the peptidase A1 family.</text>
</comment>
<evidence type="ECO:0000256" key="3">
    <source>
        <dbReference type="SAM" id="SignalP"/>
    </source>
</evidence>
<evidence type="ECO:0000259" key="4">
    <source>
        <dbReference type="PROSITE" id="PS51767"/>
    </source>
</evidence>
<dbReference type="InterPro" id="IPR033121">
    <property type="entry name" value="PEPTIDASE_A1"/>
</dbReference>
<feature type="active site" evidence="2">
    <location>
        <position position="360"/>
    </location>
</feature>
<dbReference type="GO" id="GO:0006508">
    <property type="term" value="P:proteolysis"/>
    <property type="evidence" value="ECO:0007669"/>
    <property type="project" value="InterPro"/>
</dbReference>
<dbReference type="GO" id="GO:0004190">
    <property type="term" value="F:aspartic-type endopeptidase activity"/>
    <property type="evidence" value="ECO:0007669"/>
    <property type="project" value="InterPro"/>
</dbReference>